<comment type="caution">
    <text evidence="3">The sequence shown here is derived from an EMBL/GenBank/DDBJ whole genome shotgun (WGS) entry which is preliminary data.</text>
</comment>
<evidence type="ECO:0000313" key="3">
    <source>
        <dbReference type="EMBL" id="MEY8538616.1"/>
    </source>
</evidence>
<gene>
    <name evidence="3" type="ORF">AALM99_09200</name>
</gene>
<sequence length="145" mass="16131">MKKLVVIFLLGISFLGLSGCNHEATERQSPKQSSSEMPKNEKSTEQSKPDETKESTSPKETTPEKSDRAEDAKVSDDPQAPKSEDTVRTEEGRTTDLGKARIILYEAGIDSHSLTNEEILGIWKRSQGTKDFVKNVKEVLAKNEH</sequence>
<keyword evidence="4" id="KW-1185">Reference proteome</keyword>
<organism evidence="3 4">
    <name type="scientific">Lactococcus muris</name>
    <dbReference type="NCBI Taxonomy" id="2941330"/>
    <lineage>
        <taxon>Bacteria</taxon>
        <taxon>Bacillati</taxon>
        <taxon>Bacillota</taxon>
        <taxon>Bacilli</taxon>
        <taxon>Lactobacillales</taxon>
        <taxon>Streptococcaceae</taxon>
        <taxon>Lactococcus</taxon>
    </lineage>
</organism>
<keyword evidence="2" id="KW-0732">Signal</keyword>
<evidence type="ECO:0000256" key="1">
    <source>
        <dbReference type="SAM" id="MobiDB-lite"/>
    </source>
</evidence>
<dbReference type="Proteomes" id="UP001565242">
    <property type="component" value="Unassembled WGS sequence"/>
</dbReference>
<feature type="compositionally biased region" description="Basic and acidic residues" evidence="1">
    <location>
        <begin position="38"/>
        <end position="76"/>
    </location>
</feature>
<feature type="signal peptide" evidence="2">
    <location>
        <begin position="1"/>
        <end position="18"/>
    </location>
</feature>
<feature type="compositionally biased region" description="Basic and acidic residues" evidence="1">
    <location>
        <begin position="82"/>
        <end position="99"/>
    </location>
</feature>
<protein>
    <recommendedName>
        <fullName evidence="5">Lipoprotein</fullName>
    </recommendedName>
</protein>
<dbReference type="PROSITE" id="PS51257">
    <property type="entry name" value="PROKAR_LIPOPROTEIN"/>
    <property type="match status" value="1"/>
</dbReference>
<proteinExistence type="predicted"/>
<evidence type="ECO:0000256" key="2">
    <source>
        <dbReference type="SAM" id="SignalP"/>
    </source>
</evidence>
<dbReference type="EMBL" id="JBCLSQ010000024">
    <property type="protein sequence ID" value="MEY8538616.1"/>
    <property type="molecule type" value="Genomic_DNA"/>
</dbReference>
<reference evidence="3 4" key="1">
    <citation type="submission" date="2024-03" db="EMBL/GenBank/DDBJ databases">
        <title>Mouse gut bacterial collection (mGBC) of GemPharmatech.</title>
        <authorList>
            <person name="He Y."/>
            <person name="Dong L."/>
            <person name="Wu D."/>
            <person name="Gao X."/>
            <person name="Lin Z."/>
        </authorList>
    </citation>
    <scope>NUCLEOTIDE SEQUENCE [LARGE SCALE GENOMIC DNA]</scope>
    <source>
        <strain evidence="3 4">20-218</strain>
    </source>
</reference>
<name>A0ABV4DA30_9LACT</name>
<evidence type="ECO:0008006" key="5">
    <source>
        <dbReference type="Google" id="ProtNLM"/>
    </source>
</evidence>
<evidence type="ECO:0000313" key="4">
    <source>
        <dbReference type="Proteomes" id="UP001565242"/>
    </source>
</evidence>
<accession>A0ABV4DA30</accession>
<dbReference type="RefSeq" id="WP_369918708.1">
    <property type="nucleotide sequence ID" value="NZ_JBCLSQ010000024.1"/>
</dbReference>
<feature type="chain" id="PRO_5045571847" description="Lipoprotein" evidence="2">
    <location>
        <begin position="19"/>
        <end position="145"/>
    </location>
</feature>
<feature type="region of interest" description="Disordered" evidence="1">
    <location>
        <begin position="22"/>
        <end position="99"/>
    </location>
</feature>